<dbReference type="AlphaFoldDB" id="A0AAW8EGS4"/>
<dbReference type="Pfam" id="PF07729">
    <property type="entry name" value="FCD"/>
    <property type="match status" value="1"/>
</dbReference>
<dbReference type="PRINTS" id="PR00035">
    <property type="entry name" value="HTHGNTR"/>
</dbReference>
<evidence type="ECO:0000259" key="5">
    <source>
        <dbReference type="PROSITE" id="PS50949"/>
    </source>
</evidence>
<dbReference type="PANTHER" id="PTHR43537:SF5">
    <property type="entry name" value="UXU OPERON TRANSCRIPTIONAL REGULATOR"/>
    <property type="match status" value="1"/>
</dbReference>
<protein>
    <submittedName>
        <fullName evidence="6">GntR family transcriptional repressor for pyruvate dehydrogenase complex</fullName>
    </submittedName>
</protein>
<dbReference type="PANTHER" id="PTHR43537">
    <property type="entry name" value="TRANSCRIPTIONAL REGULATOR, GNTR FAMILY"/>
    <property type="match status" value="1"/>
</dbReference>
<keyword evidence="6" id="KW-0670">Pyruvate</keyword>
<dbReference type="SMART" id="SM00345">
    <property type="entry name" value="HTH_GNTR"/>
    <property type="match status" value="1"/>
</dbReference>
<evidence type="ECO:0000313" key="7">
    <source>
        <dbReference type="Proteomes" id="UP001224845"/>
    </source>
</evidence>
<gene>
    <name evidence="6" type="ORF">J2W39_003239</name>
</gene>
<dbReference type="Proteomes" id="UP001224845">
    <property type="component" value="Unassembled WGS sequence"/>
</dbReference>
<keyword evidence="1" id="KW-0805">Transcription regulation</keyword>
<comment type="caution">
    <text evidence="6">The sequence shown here is derived from an EMBL/GenBank/DDBJ whole genome shotgun (WGS) entry which is preliminary data.</text>
</comment>
<sequence length="256" mass="28026">MTAHPFVLGRLERTSLAEQAVQSLLQRIQDAKLGPGASLPSEARLGELLGVSRTVVREALRTLKGLGVIDISNGKSPTIRRELDATALAVYFSRAVQVLDNSTEDLMDVRASLEGRAAALAALRRTPEQLARMSDLVIRMQAQLRRPAAYASLDMELHLEISRASGNLLLFQIIGSIRASLEAQARQGMERRKTQASLQQVQDAHVELVERIGNRDAEGASRCMLSHMESALRVLPVQGRPSVSRPRARPEASRSP</sequence>
<evidence type="ECO:0000256" key="3">
    <source>
        <dbReference type="ARBA" id="ARBA00023163"/>
    </source>
</evidence>
<evidence type="ECO:0000313" key="6">
    <source>
        <dbReference type="EMBL" id="MDP9971997.1"/>
    </source>
</evidence>
<dbReference type="SUPFAM" id="SSF48008">
    <property type="entry name" value="GntR ligand-binding domain-like"/>
    <property type="match status" value="1"/>
</dbReference>
<dbReference type="Pfam" id="PF00392">
    <property type="entry name" value="GntR"/>
    <property type="match status" value="1"/>
</dbReference>
<dbReference type="InterPro" id="IPR000524">
    <property type="entry name" value="Tscrpt_reg_HTH_GntR"/>
</dbReference>
<accession>A0AAW8EGS4</accession>
<dbReference type="SUPFAM" id="SSF46785">
    <property type="entry name" value="Winged helix' DNA-binding domain"/>
    <property type="match status" value="1"/>
</dbReference>
<reference evidence="6" key="1">
    <citation type="submission" date="2023-07" db="EMBL/GenBank/DDBJ databases">
        <title>Sorghum-associated microbial communities from plants grown in Nebraska, USA.</title>
        <authorList>
            <person name="Schachtman D."/>
        </authorList>
    </citation>
    <scope>NUCLEOTIDE SEQUENCE</scope>
    <source>
        <strain evidence="6">DS3315</strain>
    </source>
</reference>
<proteinExistence type="predicted"/>
<dbReference type="InterPro" id="IPR036390">
    <property type="entry name" value="WH_DNA-bd_sf"/>
</dbReference>
<keyword evidence="2" id="KW-0238">DNA-binding</keyword>
<dbReference type="CDD" id="cd07377">
    <property type="entry name" value="WHTH_GntR"/>
    <property type="match status" value="1"/>
</dbReference>
<keyword evidence="3" id="KW-0804">Transcription</keyword>
<name>A0AAW8EGS4_VARPD</name>
<evidence type="ECO:0000256" key="2">
    <source>
        <dbReference type="ARBA" id="ARBA00023125"/>
    </source>
</evidence>
<dbReference type="Gene3D" id="1.20.120.530">
    <property type="entry name" value="GntR ligand-binding domain-like"/>
    <property type="match status" value="1"/>
</dbReference>
<evidence type="ECO:0000256" key="4">
    <source>
        <dbReference type="SAM" id="MobiDB-lite"/>
    </source>
</evidence>
<dbReference type="SMART" id="SM00895">
    <property type="entry name" value="FCD"/>
    <property type="match status" value="1"/>
</dbReference>
<dbReference type="GO" id="GO:0003677">
    <property type="term" value="F:DNA binding"/>
    <property type="evidence" value="ECO:0007669"/>
    <property type="project" value="UniProtKB-KW"/>
</dbReference>
<dbReference type="Gene3D" id="1.10.10.10">
    <property type="entry name" value="Winged helix-like DNA-binding domain superfamily/Winged helix DNA-binding domain"/>
    <property type="match status" value="1"/>
</dbReference>
<feature type="domain" description="HTH gntR-type" evidence="5">
    <location>
        <begin position="14"/>
        <end position="82"/>
    </location>
</feature>
<dbReference type="InterPro" id="IPR036388">
    <property type="entry name" value="WH-like_DNA-bd_sf"/>
</dbReference>
<evidence type="ECO:0000256" key="1">
    <source>
        <dbReference type="ARBA" id="ARBA00023015"/>
    </source>
</evidence>
<dbReference type="EMBL" id="JAUSRV010000007">
    <property type="protein sequence ID" value="MDP9971997.1"/>
    <property type="molecule type" value="Genomic_DNA"/>
</dbReference>
<dbReference type="GO" id="GO:0003700">
    <property type="term" value="F:DNA-binding transcription factor activity"/>
    <property type="evidence" value="ECO:0007669"/>
    <property type="project" value="InterPro"/>
</dbReference>
<dbReference type="InterPro" id="IPR008920">
    <property type="entry name" value="TF_FadR/GntR_C"/>
</dbReference>
<dbReference type="PROSITE" id="PS50949">
    <property type="entry name" value="HTH_GNTR"/>
    <property type="match status" value="1"/>
</dbReference>
<dbReference type="InterPro" id="IPR011711">
    <property type="entry name" value="GntR_C"/>
</dbReference>
<organism evidence="6 7">
    <name type="scientific">Variovorax paradoxus</name>
    <dbReference type="NCBI Taxonomy" id="34073"/>
    <lineage>
        <taxon>Bacteria</taxon>
        <taxon>Pseudomonadati</taxon>
        <taxon>Pseudomonadota</taxon>
        <taxon>Betaproteobacteria</taxon>
        <taxon>Burkholderiales</taxon>
        <taxon>Comamonadaceae</taxon>
        <taxon>Variovorax</taxon>
    </lineage>
</organism>
<feature type="region of interest" description="Disordered" evidence="4">
    <location>
        <begin position="237"/>
        <end position="256"/>
    </location>
</feature>
<dbReference type="RefSeq" id="WP_307594563.1">
    <property type="nucleotide sequence ID" value="NZ_CAXUQF020000002.1"/>
</dbReference>